<keyword evidence="4" id="KW-0963">Cytoplasm</keyword>
<dbReference type="Pfam" id="PF00569">
    <property type="entry name" value="ZZ"/>
    <property type="match status" value="1"/>
</dbReference>
<dbReference type="PANTHER" id="PTHR12268:SF14">
    <property type="entry name" value="DYSTROPHIN-1"/>
    <property type="match status" value="1"/>
</dbReference>
<evidence type="ECO:0000256" key="3">
    <source>
        <dbReference type="ARBA" id="ARBA00022475"/>
    </source>
</evidence>
<dbReference type="PROSITE" id="PS50135">
    <property type="entry name" value="ZF_ZZ_2"/>
    <property type="match status" value="1"/>
</dbReference>
<keyword evidence="13" id="KW-0175">Coiled coil</keyword>
<dbReference type="GO" id="GO:0008270">
    <property type="term" value="F:zinc ion binding"/>
    <property type="evidence" value="ECO:0007669"/>
    <property type="project" value="UniProtKB-KW"/>
</dbReference>
<dbReference type="Pfam" id="PF09068">
    <property type="entry name" value="EF-hand_2"/>
    <property type="match status" value="1"/>
</dbReference>
<evidence type="ECO:0008006" key="18">
    <source>
        <dbReference type="Google" id="ProtNLM"/>
    </source>
</evidence>
<dbReference type="SUPFAM" id="SSF57850">
    <property type="entry name" value="RING/U-box"/>
    <property type="match status" value="1"/>
</dbReference>
<evidence type="ECO:0000256" key="5">
    <source>
        <dbReference type="ARBA" id="ARBA00022723"/>
    </source>
</evidence>
<dbReference type="GO" id="GO:0003779">
    <property type="term" value="F:actin binding"/>
    <property type="evidence" value="ECO:0007669"/>
    <property type="project" value="UniProtKB-KW"/>
</dbReference>
<organism evidence="16">
    <name type="scientific">Amphimedon queenslandica</name>
    <name type="common">Sponge</name>
    <dbReference type="NCBI Taxonomy" id="400682"/>
    <lineage>
        <taxon>Eukaryota</taxon>
        <taxon>Metazoa</taxon>
        <taxon>Porifera</taxon>
        <taxon>Demospongiae</taxon>
        <taxon>Heteroscleromorpha</taxon>
        <taxon>Haplosclerida</taxon>
        <taxon>Niphatidae</taxon>
        <taxon>Amphimedon</taxon>
    </lineage>
</organism>
<dbReference type="eggNOG" id="KOG4286">
    <property type="taxonomic scope" value="Eukaryota"/>
</dbReference>
<dbReference type="GO" id="GO:0005737">
    <property type="term" value="C:cytoplasm"/>
    <property type="evidence" value="ECO:0007669"/>
    <property type="project" value="UniProtKB-ARBA"/>
</dbReference>
<reference evidence="16" key="2">
    <citation type="submission" date="2017-05" db="UniProtKB">
        <authorList>
            <consortium name="EnsemblMetazoa"/>
        </authorList>
    </citation>
    <scope>IDENTIFICATION</scope>
</reference>
<comment type="subcellular location">
    <subcellularLocation>
        <location evidence="2">Cell membrane</location>
        <location evidence="2">Sarcolemma</location>
        <topology evidence="2">Peripheral membrane protein</topology>
        <orientation evidence="2">Cytoplasmic side</orientation>
    </subcellularLocation>
    <subcellularLocation>
        <location evidence="1">Cytoplasm</location>
        <location evidence="1">Cytoskeleton</location>
    </subcellularLocation>
</comment>
<reference evidence="17" key="1">
    <citation type="journal article" date="2010" name="Nature">
        <title>The Amphimedon queenslandica genome and the evolution of animal complexity.</title>
        <authorList>
            <person name="Srivastava M."/>
            <person name="Simakov O."/>
            <person name="Chapman J."/>
            <person name="Fahey B."/>
            <person name="Gauthier M.E."/>
            <person name="Mitros T."/>
            <person name="Richards G.S."/>
            <person name="Conaco C."/>
            <person name="Dacre M."/>
            <person name="Hellsten U."/>
            <person name="Larroux C."/>
            <person name="Putnam N.H."/>
            <person name="Stanke M."/>
            <person name="Adamska M."/>
            <person name="Darling A."/>
            <person name="Degnan S.M."/>
            <person name="Oakley T.H."/>
            <person name="Plachetzki D.C."/>
            <person name="Zhai Y."/>
            <person name="Adamski M."/>
            <person name="Calcino A."/>
            <person name="Cummins S.F."/>
            <person name="Goodstein D.M."/>
            <person name="Harris C."/>
            <person name="Jackson D.J."/>
            <person name="Leys S.P."/>
            <person name="Shu S."/>
            <person name="Woodcroft B.J."/>
            <person name="Vervoort M."/>
            <person name="Kosik K.S."/>
            <person name="Manning G."/>
            <person name="Degnan B.M."/>
            <person name="Rokhsar D.S."/>
        </authorList>
    </citation>
    <scope>NUCLEOTIDE SEQUENCE [LARGE SCALE GENOMIC DNA]</scope>
</reference>
<dbReference type="InterPro" id="IPR036020">
    <property type="entry name" value="WW_dom_sf"/>
</dbReference>
<keyword evidence="11" id="KW-0206">Cytoskeleton</keyword>
<feature type="domain" description="WW" evidence="14">
    <location>
        <begin position="13"/>
        <end position="46"/>
    </location>
</feature>
<proteinExistence type="predicted"/>
<evidence type="ECO:0000256" key="10">
    <source>
        <dbReference type="ARBA" id="ARBA00023203"/>
    </source>
</evidence>
<gene>
    <name evidence="16" type="primary">105314046</name>
</gene>
<dbReference type="PROSITE" id="PS01357">
    <property type="entry name" value="ZF_ZZ_1"/>
    <property type="match status" value="1"/>
</dbReference>
<evidence type="ECO:0000256" key="1">
    <source>
        <dbReference type="ARBA" id="ARBA00004245"/>
    </source>
</evidence>
<name>A0A1X7U212_AMPQE</name>
<dbReference type="InterPro" id="IPR043145">
    <property type="entry name" value="Znf_ZZ_sf"/>
</dbReference>
<keyword evidence="17" id="KW-1185">Reference proteome</keyword>
<dbReference type="InterPro" id="IPR000433">
    <property type="entry name" value="Znf_ZZ"/>
</dbReference>
<feature type="coiled-coil region" evidence="13">
    <location>
        <begin position="419"/>
        <end position="446"/>
    </location>
</feature>
<evidence type="ECO:0000313" key="16">
    <source>
        <dbReference type="EnsemblMetazoa" id="Aqu2.1.21547_001"/>
    </source>
</evidence>
<evidence type="ECO:0000256" key="7">
    <source>
        <dbReference type="ARBA" id="ARBA00022833"/>
    </source>
</evidence>
<dbReference type="InterPro" id="IPR011992">
    <property type="entry name" value="EF-hand-dom_pair"/>
</dbReference>
<evidence type="ECO:0000256" key="2">
    <source>
        <dbReference type="ARBA" id="ARBA00004278"/>
    </source>
</evidence>
<dbReference type="InParanoid" id="A0A1X7U212"/>
<evidence type="ECO:0000256" key="12">
    <source>
        <dbReference type="PROSITE-ProRule" id="PRU00228"/>
    </source>
</evidence>
<dbReference type="InterPro" id="IPR015153">
    <property type="entry name" value="EF-hand_dom_typ1"/>
</dbReference>
<dbReference type="InterPro" id="IPR050774">
    <property type="entry name" value="KCMF1/Dystrophin"/>
</dbReference>
<dbReference type="Gene3D" id="3.30.60.90">
    <property type="match status" value="1"/>
</dbReference>
<dbReference type="Proteomes" id="UP000007879">
    <property type="component" value="Unassembled WGS sequence"/>
</dbReference>
<dbReference type="GO" id="GO:0016010">
    <property type="term" value="C:dystrophin-associated glycoprotein complex"/>
    <property type="evidence" value="ECO:0007669"/>
    <property type="project" value="UniProtKB-ARBA"/>
</dbReference>
<dbReference type="Gene3D" id="6.10.140.70">
    <property type="match status" value="1"/>
</dbReference>
<dbReference type="EnsemblMetazoa" id="Aqu2.1.21547_001">
    <property type="protein sequence ID" value="Aqu2.1.21547_001"/>
    <property type="gene ID" value="Aqu2.1.21547"/>
</dbReference>
<dbReference type="InterPro" id="IPR015154">
    <property type="entry name" value="EF-hand_dom_typ2"/>
</dbReference>
<keyword evidence="10" id="KW-0009">Actin-binding</keyword>
<dbReference type="Pfam" id="PF00397">
    <property type="entry name" value="WW"/>
    <property type="match status" value="1"/>
</dbReference>
<dbReference type="STRING" id="400682.A0A1X7U212"/>
<dbReference type="OrthoDB" id="10057795at2759"/>
<keyword evidence="7" id="KW-0862">Zinc</keyword>
<keyword evidence="9" id="KW-0472">Membrane</keyword>
<evidence type="ECO:0000256" key="11">
    <source>
        <dbReference type="ARBA" id="ARBA00023212"/>
    </source>
</evidence>
<dbReference type="CDD" id="cd00201">
    <property type="entry name" value="WW"/>
    <property type="match status" value="1"/>
</dbReference>
<evidence type="ECO:0000259" key="14">
    <source>
        <dbReference type="PROSITE" id="PS50020"/>
    </source>
</evidence>
<dbReference type="AlphaFoldDB" id="A0A1X7U212"/>
<dbReference type="GO" id="GO:0005856">
    <property type="term" value="C:cytoskeleton"/>
    <property type="evidence" value="ECO:0007669"/>
    <property type="project" value="UniProtKB-SubCell"/>
</dbReference>
<dbReference type="SMART" id="SM00456">
    <property type="entry name" value="WW"/>
    <property type="match status" value="1"/>
</dbReference>
<accession>A0A1X7U212</accession>
<protein>
    <recommendedName>
        <fullName evidence="18">Dystrophin</fullName>
    </recommendedName>
</protein>
<dbReference type="EnsemblMetazoa" id="XM_011407958.2">
    <property type="protein sequence ID" value="XP_011406260.1"/>
    <property type="gene ID" value="LOC105314046"/>
</dbReference>
<evidence type="ECO:0000259" key="15">
    <source>
        <dbReference type="PROSITE" id="PS50135"/>
    </source>
</evidence>
<dbReference type="CDD" id="cd02334">
    <property type="entry name" value="ZZ_dystrophin"/>
    <property type="match status" value="1"/>
</dbReference>
<keyword evidence="5" id="KW-0479">Metal-binding</keyword>
<feature type="domain" description="ZZ-type" evidence="15">
    <location>
        <begin position="269"/>
        <end position="325"/>
    </location>
</feature>
<dbReference type="SMART" id="SM00291">
    <property type="entry name" value="ZnF_ZZ"/>
    <property type="match status" value="1"/>
</dbReference>
<dbReference type="Pfam" id="PF09069">
    <property type="entry name" value="EF-hand_3"/>
    <property type="match status" value="1"/>
</dbReference>
<keyword evidence="3" id="KW-1003">Cell membrane</keyword>
<dbReference type="Gene3D" id="2.20.70.10">
    <property type="match status" value="1"/>
</dbReference>
<dbReference type="PANTHER" id="PTHR12268">
    <property type="entry name" value="E3 UBIQUITIN-PROTEIN LIGASE KCMF1"/>
    <property type="match status" value="1"/>
</dbReference>
<dbReference type="SUPFAM" id="SSF47473">
    <property type="entry name" value="EF-hand"/>
    <property type="match status" value="2"/>
</dbReference>
<dbReference type="KEGG" id="aqu:105314046"/>
<dbReference type="PROSITE" id="PS01159">
    <property type="entry name" value="WW_DOMAIN_1"/>
    <property type="match status" value="1"/>
</dbReference>
<sequence length="558" mass="63313">MPGNNNNEEAHLGVLPLNWERAETQEGIPYYKNHNNGRTQWEHPVLTELFKELRTLDVIRPAYGAYRVASKLRTLQVITNLHKVSKENVWKSLKDMNLTDQMESNLSVSEIETLFAKIFYKACEQNKLEANEAEASIEISLSWALKCYDSGRTGRVLLRSLFAGLLVLTTSSIIRKYKDLFKLYAINGHMTDEKLALLLSDVLLLIDTIDEQEMFNGDDIPGTIASLKSLFQNGEDISEGRFIEWLKKEPQLIVWLPTLHRFVTAETVKHEAKCAGCKMYPIVGFRYRCLKCLNVDLCQNCYWTEMGTKSHKVSHPIREYCVASTTTDDMKDFGSQMRNKITKRYRRKRKNYYLPKEVIEGEPTESHSNDVHRRIADLVTQLCDSVAPPPPLPTAVPEFTAVRVHHHHHHEPIIEEDENEITAERVTELEAENRSLRERLSIANSASTEYRSHATMSPGPILTMDTGEVVYARPSMHVQPTSTPLTGASYVTLDDYTLTPGAEEDGLKELSALMVQAIPNSQEALSIPRGHTPSNQGLFSAARELDLTLAALLYELNR</sequence>
<dbReference type="SUPFAM" id="SSF51045">
    <property type="entry name" value="WW domain"/>
    <property type="match status" value="1"/>
</dbReference>
<dbReference type="Gene3D" id="1.10.238.10">
    <property type="entry name" value="EF-hand"/>
    <property type="match status" value="2"/>
</dbReference>
<evidence type="ECO:0000256" key="6">
    <source>
        <dbReference type="ARBA" id="ARBA00022771"/>
    </source>
</evidence>
<evidence type="ECO:0000256" key="9">
    <source>
        <dbReference type="ARBA" id="ARBA00023136"/>
    </source>
</evidence>
<dbReference type="InterPro" id="IPR001202">
    <property type="entry name" value="WW_dom"/>
</dbReference>
<evidence type="ECO:0000313" key="17">
    <source>
        <dbReference type="Proteomes" id="UP000007879"/>
    </source>
</evidence>
<evidence type="ECO:0000256" key="13">
    <source>
        <dbReference type="SAM" id="Coils"/>
    </source>
</evidence>
<dbReference type="PROSITE" id="PS50020">
    <property type="entry name" value="WW_DOMAIN_2"/>
    <property type="match status" value="1"/>
</dbReference>
<evidence type="ECO:0000256" key="4">
    <source>
        <dbReference type="ARBA" id="ARBA00022490"/>
    </source>
</evidence>
<evidence type="ECO:0000256" key="8">
    <source>
        <dbReference type="ARBA" id="ARBA00022837"/>
    </source>
</evidence>
<keyword evidence="8" id="KW-0106">Calcium</keyword>
<keyword evidence="6 12" id="KW-0863">Zinc-finger</keyword>